<feature type="domain" description="ABC transporter" evidence="1">
    <location>
        <begin position="18"/>
        <end position="75"/>
    </location>
</feature>
<dbReference type="GO" id="GO:0042626">
    <property type="term" value="F:ATPase-coupled transmembrane transporter activity"/>
    <property type="evidence" value="ECO:0007669"/>
    <property type="project" value="TreeGrafter"/>
</dbReference>
<dbReference type="PANTHER" id="PTHR24221">
    <property type="entry name" value="ATP-BINDING CASSETTE SUB-FAMILY B"/>
    <property type="match status" value="1"/>
</dbReference>
<dbReference type="PANTHER" id="PTHR24221:SF503">
    <property type="entry name" value="MITOCHONDRIAL POTASSIUM CHANNEL ATP-BINDING SUBUNIT"/>
    <property type="match status" value="1"/>
</dbReference>
<dbReference type="OMA" id="RHANAII"/>
<dbReference type="RefSeq" id="XP_016609953.1">
    <property type="nucleotide sequence ID" value="XM_016750712.1"/>
</dbReference>
<name>A0A0L0HM67_SPIPD</name>
<dbReference type="eggNOG" id="KOG0055">
    <property type="taxonomic scope" value="Eukaryota"/>
</dbReference>
<dbReference type="AlphaFoldDB" id="A0A0L0HM67"/>
<dbReference type="InterPro" id="IPR039421">
    <property type="entry name" value="Type_1_exporter"/>
</dbReference>
<dbReference type="VEuPathDB" id="FungiDB:SPPG_02423"/>
<evidence type="ECO:0000259" key="1">
    <source>
        <dbReference type="Pfam" id="PF00005"/>
    </source>
</evidence>
<dbReference type="Proteomes" id="UP000053201">
    <property type="component" value="Unassembled WGS sequence"/>
</dbReference>
<dbReference type="GeneID" id="27686009"/>
<dbReference type="GO" id="GO:0016020">
    <property type="term" value="C:membrane"/>
    <property type="evidence" value="ECO:0007669"/>
    <property type="project" value="TreeGrafter"/>
</dbReference>
<reference evidence="2 3" key="1">
    <citation type="submission" date="2009-08" db="EMBL/GenBank/DDBJ databases">
        <title>The Genome Sequence of Spizellomyces punctatus strain DAOM BR117.</title>
        <authorList>
            <consortium name="The Broad Institute Genome Sequencing Platform"/>
            <person name="Russ C."/>
            <person name="Cuomo C."/>
            <person name="Shea T."/>
            <person name="Young S.K."/>
            <person name="Zeng Q."/>
            <person name="Koehrsen M."/>
            <person name="Haas B."/>
            <person name="Borodovsky M."/>
            <person name="Guigo R."/>
            <person name="Alvarado L."/>
            <person name="Berlin A."/>
            <person name="Bochicchio J."/>
            <person name="Borenstein D."/>
            <person name="Chapman S."/>
            <person name="Chen Z."/>
            <person name="Engels R."/>
            <person name="Freedman E."/>
            <person name="Gellesch M."/>
            <person name="Goldberg J."/>
            <person name="Griggs A."/>
            <person name="Gujja S."/>
            <person name="Heiman D."/>
            <person name="Hepburn T."/>
            <person name="Howarth C."/>
            <person name="Jen D."/>
            <person name="Larson L."/>
            <person name="Lewis B."/>
            <person name="Mehta T."/>
            <person name="Park D."/>
            <person name="Pearson M."/>
            <person name="Roberts A."/>
            <person name="Saif S."/>
            <person name="Shenoy N."/>
            <person name="Sisk P."/>
            <person name="Stolte C."/>
            <person name="Sykes S."/>
            <person name="Thomson T."/>
            <person name="Walk T."/>
            <person name="White J."/>
            <person name="Yandava C."/>
            <person name="Burger G."/>
            <person name="Gray M.W."/>
            <person name="Holland P.W.H."/>
            <person name="King N."/>
            <person name="Lang F.B.F."/>
            <person name="Roger A.J."/>
            <person name="Ruiz-Trillo I."/>
            <person name="Lander E."/>
            <person name="Nusbaum C."/>
        </authorList>
    </citation>
    <scope>NUCLEOTIDE SEQUENCE [LARGE SCALE GENOMIC DNA]</scope>
    <source>
        <strain evidence="2 3">DAOM BR117</strain>
    </source>
</reference>
<proteinExistence type="predicted"/>
<dbReference type="EMBL" id="KQ257453">
    <property type="protein sequence ID" value="KND01914.1"/>
    <property type="molecule type" value="Genomic_DNA"/>
</dbReference>
<gene>
    <name evidence="2" type="ORF">SPPG_02423</name>
</gene>
<dbReference type="Gene3D" id="3.40.50.300">
    <property type="entry name" value="P-loop containing nucleotide triphosphate hydrolases"/>
    <property type="match status" value="1"/>
</dbReference>
<dbReference type="Pfam" id="PF00005">
    <property type="entry name" value="ABC_tran"/>
    <property type="match status" value="1"/>
</dbReference>
<dbReference type="SUPFAM" id="SSF52540">
    <property type="entry name" value="P-loop containing nucleoside triphosphate hydrolases"/>
    <property type="match status" value="1"/>
</dbReference>
<protein>
    <recommendedName>
        <fullName evidence="1">ABC transporter domain-containing protein</fullName>
    </recommendedName>
</protein>
<dbReference type="STRING" id="645134.A0A0L0HM67"/>
<dbReference type="InParanoid" id="A0A0L0HM67"/>
<evidence type="ECO:0000313" key="2">
    <source>
        <dbReference type="EMBL" id="KND01914.1"/>
    </source>
</evidence>
<sequence>MENIAWGAEHGASMKEEIVEAAKMANADVFIRDLPEGYDTRVGLKGGQLSGGNRIAIARALIRRPKMLLLNEATSALDSA</sequence>
<evidence type="ECO:0000313" key="3">
    <source>
        <dbReference type="Proteomes" id="UP000053201"/>
    </source>
</evidence>
<organism evidence="2 3">
    <name type="scientific">Spizellomyces punctatus (strain DAOM BR117)</name>
    <dbReference type="NCBI Taxonomy" id="645134"/>
    <lineage>
        <taxon>Eukaryota</taxon>
        <taxon>Fungi</taxon>
        <taxon>Fungi incertae sedis</taxon>
        <taxon>Chytridiomycota</taxon>
        <taxon>Chytridiomycota incertae sedis</taxon>
        <taxon>Chytridiomycetes</taxon>
        <taxon>Spizellomycetales</taxon>
        <taxon>Spizellomycetaceae</taxon>
        <taxon>Spizellomyces</taxon>
    </lineage>
</organism>
<accession>A0A0L0HM67</accession>
<dbReference type="GO" id="GO:0005524">
    <property type="term" value="F:ATP binding"/>
    <property type="evidence" value="ECO:0007669"/>
    <property type="project" value="InterPro"/>
</dbReference>
<keyword evidence="3" id="KW-1185">Reference proteome</keyword>
<dbReference type="GO" id="GO:0016887">
    <property type="term" value="F:ATP hydrolysis activity"/>
    <property type="evidence" value="ECO:0007669"/>
    <property type="project" value="InterPro"/>
</dbReference>
<dbReference type="InterPro" id="IPR027417">
    <property type="entry name" value="P-loop_NTPase"/>
</dbReference>
<dbReference type="InterPro" id="IPR003439">
    <property type="entry name" value="ABC_transporter-like_ATP-bd"/>
</dbReference>
<dbReference type="OrthoDB" id="6500128at2759"/>